<protein>
    <submittedName>
        <fullName evidence="2">Phosphotransferase</fullName>
    </submittedName>
</protein>
<name>A0A923HP27_9BURK</name>
<dbReference type="Pfam" id="PF01636">
    <property type="entry name" value="APH"/>
    <property type="match status" value="1"/>
</dbReference>
<evidence type="ECO:0000313" key="3">
    <source>
        <dbReference type="Proteomes" id="UP000627446"/>
    </source>
</evidence>
<organism evidence="2 3">
    <name type="scientific">Undibacterium nitidum</name>
    <dbReference type="NCBI Taxonomy" id="2762298"/>
    <lineage>
        <taxon>Bacteria</taxon>
        <taxon>Pseudomonadati</taxon>
        <taxon>Pseudomonadota</taxon>
        <taxon>Betaproteobacteria</taxon>
        <taxon>Burkholderiales</taxon>
        <taxon>Oxalobacteraceae</taxon>
        <taxon>Undibacterium</taxon>
    </lineage>
</organism>
<dbReference type="Gene3D" id="3.90.1200.10">
    <property type="match status" value="1"/>
</dbReference>
<dbReference type="Proteomes" id="UP000627446">
    <property type="component" value="Unassembled WGS sequence"/>
</dbReference>
<evidence type="ECO:0000259" key="1">
    <source>
        <dbReference type="Pfam" id="PF01636"/>
    </source>
</evidence>
<evidence type="ECO:0000313" key="2">
    <source>
        <dbReference type="EMBL" id="MBC3881258.1"/>
    </source>
</evidence>
<dbReference type="InterPro" id="IPR002575">
    <property type="entry name" value="Aminoglycoside_PTrfase"/>
</dbReference>
<comment type="caution">
    <text evidence="2">The sequence shown here is derived from an EMBL/GenBank/DDBJ whole genome shotgun (WGS) entry which is preliminary data.</text>
</comment>
<feature type="domain" description="Aminoglycoside phosphotransferase" evidence="1">
    <location>
        <begin position="5"/>
        <end position="229"/>
    </location>
</feature>
<dbReference type="SUPFAM" id="SSF56112">
    <property type="entry name" value="Protein kinase-like (PK-like)"/>
    <property type="match status" value="1"/>
</dbReference>
<proteinExistence type="predicted"/>
<dbReference type="EMBL" id="JACOFZ010000002">
    <property type="protein sequence ID" value="MBC3881258.1"/>
    <property type="molecule type" value="Genomic_DNA"/>
</dbReference>
<gene>
    <name evidence="2" type="ORF">H8K36_07740</name>
</gene>
<accession>A0A923HP27</accession>
<reference evidence="2" key="1">
    <citation type="submission" date="2020-08" db="EMBL/GenBank/DDBJ databases">
        <title>Novel species isolated from subtropical streams in China.</title>
        <authorList>
            <person name="Lu H."/>
        </authorList>
    </citation>
    <scope>NUCLEOTIDE SEQUENCE</scope>
    <source>
        <strain evidence="2">LX22W</strain>
    </source>
</reference>
<sequence>MTELGRRNRNFCVKLDSNRALFVKQTKASDPDSLANFKREMDYYTLAQVQSSWNQYLPRVLDIDRERHSIVLEFINHSESLTQYHWRIRRFSTLIASMVGGALADFHRSVTLANVPHELLQSCQRNPVWILNFDRVSDSASDGVKQMLATMQQFGAIRDGMQALKRDWRFDCLMHGDMKWDNCLIYPDEKQMAQLKLIDWELIDIGDARWDVAGLMHSFLVFWIETDLREIGQAPARDIVELIARENDLQAALRQSLQTFWRSYQNGLGRTEYDLHELESVLRFVAARLILTCYEGVFTARDMSNSMSMVLQLAQLMFEDPLMLVKHWFAIATESRVEELEA</sequence>
<dbReference type="AlphaFoldDB" id="A0A923HP27"/>
<keyword evidence="3" id="KW-1185">Reference proteome</keyword>
<dbReference type="InterPro" id="IPR011009">
    <property type="entry name" value="Kinase-like_dom_sf"/>
</dbReference>